<dbReference type="EMBL" id="JANAWD010000679">
    <property type="protein sequence ID" value="KAJ3476685.1"/>
    <property type="molecule type" value="Genomic_DNA"/>
</dbReference>
<dbReference type="Proteomes" id="UP001212997">
    <property type="component" value="Unassembled WGS sequence"/>
</dbReference>
<feature type="transmembrane region" description="Helical" evidence="10">
    <location>
        <begin position="155"/>
        <end position="175"/>
    </location>
</feature>
<name>A0AAD5USX4_9APHY</name>
<dbReference type="CDD" id="cd18604">
    <property type="entry name" value="ABC_6TM_VMR1_D2_like"/>
    <property type="match status" value="1"/>
</dbReference>
<feature type="transmembrane region" description="Helical" evidence="10">
    <location>
        <begin position="220"/>
        <end position="239"/>
    </location>
</feature>
<evidence type="ECO:0000256" key="1">
    <source>
        <dbReference type="ARBA" id="ARBA00004141"/>
    </source>
</evidence>
<evidence type="ECO:0000256" key="7">
    <source>
        <dbReference type="ARBA" id="ARBA00022989"/>
    </source>
</evidence>
<dbReference type="PROSITE" id="PS50893">
    <property type="entry name" value="ABC_TRANSPORTER_2"/>
    <property type="match status" value="2"/>
</dbReference>
<dbReference type="Gene3D" id="1.20.1560.10">
    <property type="entry name" value="ABC transporter type 1, transmembrane domain"/>
    <property type="match status" value="2"/>
</dbReference>
<feature type="domain" description="ABC transporter" evidence="11">
    <location>
        <begin position="1382"/>
        <end position="1619"/>
    </location>
</feature>
<feature type="compositionally biased region" description="Basic and acidic residues" evidence="9">
    <location>
        <begin position="1004"/>
        <end position="1015"/>
    </location>
</feature>
<comment type="caution">
    <text evidence="13">The sequence shown here is derived from an EMBL/GenBank/DDBJ whole genome shotgun (WGS) entry which is preliminary data.</text>
</comment>
<dbReference type="Pfam" id="PF00664">
    <property type="entry name" value="ABC_membrane"/>
    <property type="match status" value="2"/>
</dbReference>
<evidence type="ECO:0008006" key="15">
    <source>
        <dbReference type="Google" id="ProtNLM"/>
    </source>
</evidence>
<feature type="domain" description="ABC transmembrane type-1" evidence="12">
    <location>
        <begin position="1066"/>
        <end position="1345"/>
    </location>
</feature>
<evidence type="ECO:0000256" key="5">
    <source>
        <dbReference type="ARBA" id="ARBA00022741"/>
    </source>
</evidence>
<dbReference type="InterPro" id="IPR036640">
    <property type="entry name" value="ABC1_TM_sf"/>
</dbReference>
<evidence type="ECO:0000256" key="3">
    <source>
        <dbReference type="ARBA" id="ARBA00022692"/>
    </source>
</evidence>
<dbReference type="FunFam" id="1.20.1560.10:FF:000013">
    <property type="entry name" value="ABC transporter C family member 2"/>
    <property type="match status" value="1"/>
</dbReference>
<evidence type="ECO:0000313" key="13">
    <source>
        <dbReference type="EMBL" id="KAJ3476685.1"/>
    </source>
</evidence>
<feature type="compositionally biased region" description="Low complexity" evidence="9">
    <location>
        <begin position="489"/>
        <end position="500"/>
    </location>
</feature>
<evidence type="ECO:0000256" key="6">
    <source>
        <dbReference type="ARBA" id="ARBA00022840"/>
    </source>
</evidence>
<keyword evidence="3 10" id="KW-0812">Transmembrane</keyword>
<dbReference type="Gene3D" id="3.40.50.300">
    <property type="entry name" value="P-loop containing nucleotide triphosphate hydrolases"/>
    <property type="match status" value="2"/>
</dbReference>
<dbReference type="PROSITE" id="PS50929">
    <property type="entry name" value="ABC_TM1F"/>
    <property type="match status" value="2"/>
</dbReference>
<keyword evidence="6" id="KW-0067">ATP-binding</keyword>
<organism evidence="13 14">
    <name type="scientific">Meripilus lineatus</name>
    <dbReference type="NCBI Taxonomy" id="2056292"/>
    <lineage>
        <taxon>Eukaryota</taxon>
        <taxon>Fungi</taxon>
        <taxon>Dikarya</taxon>
        <taxon>Basidiomycota</taxon>
        <taxon>Agaricomycotina</taxon>
        <taxon>Agaricomycetes</taxon>
        <taxon>Polyporales</taxon>
        <taxon>Meripilaceae</taxon>
        <taxon>Meripilus</taxon>
    </lineage>
</organism>
<evidence type="ECO:0000256" key="2">
    <source>
        <dbReference type="ARBA" id="ARBA00022448"/>
    </source>
</evidence>
<evidence type="ECO:0000256" key="9">
    <source>
        <dbReference type="SAM" id="MobiDB-lite"/>
    </source>
</evidence>
<dbReference type="PANTHER" id="PTHR24223">
    <property type="entry name" value="ATP-BINDING CASSETTE SUB-FAMILY C"/>
    <property type="match status" value="1"/>
</dbReference>
<feature type="transmembrane region" description="Helical" evidence="10">
    <location>
        <begin position="560"/>
        <end position="580"/>
    </location>
</feature>
<gene>
    <name evidence="13" type="ORF">NLI96_g10993</name>
</gene>
<keyword evidence="14" id="KW-1185">Reference proteome</keyword>
<dbReference type="InterPro" id="IPR011527">
    <property type="entry name" value="ABC1_TM_dom"/>
</dbReference>
<dbReference type="GO" id="GO:0140359">
    <property type="term" value="F:ABC-type transporter activity"/>
    <property type="evidence" value="ECO:0007669"/>
    <property type="project" value="InterPro"/>
</dbReference>
<evidence type="ECO:0000313" key="14">
    <source>
        <dbReference type="Proteomes" id="UP001212997"/>
    </source>
</evidence>
<evidence type="ECO:0000256" key="10">
    <source>
        <dbReference type="SAM" id="Phobius"/>
    </source>
</evidence>
<keyword evidence="2" id="KW-0813">Transport</keyword>
<dbReference type="InterPro" id="IPR027417">
    <property type="entry name" value="P-loop_NTPase"/>
</dbReference>
<dbReference type="SMART" id="SM00382">
    <property type="entry name" value="AAA"/>
    <property type="match status" value="2"/>
</dbReference>
<dbReference type="PROSITE" id="PS00211">
    <property type="entry name" value="ABC_TRANSPORTER_1"/>
    <property type="match status" value="1"/>
</dbReference>
<dbReference type="InterPro" id="IPR003439">
    <property type="entry name" value="ABC_transporter-like_ATP-bd"/>
</dbReference>
<dbReference type="CDD" id="cd03244">
    <property type="entry name" value="ABCC_MRP_domain2"/>
    <property type="match status" value="1"/>
</dbReference>
<feature type="domain" description="ABC transmembrane type-1" evidence="12">
    <location>
        <begin position="344"/>
        <end position="700"/>
    </location>
</feature>
<dbReference type="InterPro" id="IPR050173">
    <property type="entry name" value="ABC_transporter_C-like"/>
</dbReference>
<dbReference type="GO" id="GO:0005524">
    <property type="term" value="F:ATP binding"/>
    <property type="evidence" value="ECO:0007669"/>
    <property type="project" value="UniProtKB-KW"/>
</dbReference>
<feature type="transmembrane region" description="Helical" evidence="10">
    <location>
        <begin position="1208"/>
        <end position="1225"/>
    </location>
</feature>
<feature type="transmembrane region" description="Helical" evidence="10">
    <location>
        <begin position="640"/>
        <end position="658"/>
    </location>
</feature>
<proteinExistence type="predicted"/>
<feature type="transmembrane region" description="Helical" evidence="10">
    <location>
        <begin position="533"/>
        <end position="554"/>
    </location>
</feature>
<sequence length="1636" mass="180052">MWTQVSTHTQSWLAYLASKGATQSILNHSIFQYTASTQQPQPQWRVVSSIPSYAATLSILLGLVNLASHSKLFASTPPSSPYLVKNTLSNGENGLIQNTHPSPVQEVGGPLIFSFRLARLVACFALLGTSIAALLNTGDWQSGIGQIDNAKWLRIALTLVYLYTCILSIVSISTSRVTSNSATRHLALVLLATWFVFAYRDLWPLATFSLRPIDEAYGPLMWVEIAFLTFAGVLVPLLIPRQYVPVDPKEPMAELNPEQTASLLSLLLYNFLDPIIFKAYRIPHLGFDKLPPLADYDTTKHLVARSFHHLDPFMKKTRVHLFFGLMTVFQWEYFVLASMVSIRVVTSFASPLGIYQLLRFLESNGKGANVRPIVWISWLFLGPVFGSIAVQWYIFVATGTMVRTQGIITQLIFDHALRIRVKADVTTPSSSTRSTAATTPDSASVVETATPGSGPSSGRESPENGSEQTATGDGLLPAGKDKKRRRGSESSSKSKGAVSEKSGEEGVKGGNLAGKLNNLITTDLNNLVDGRDFLFIVLYIPLQVALCVWFLYAILGWSAFMGMISIVLLFPIPGYIAKLIQGVQVEKMKKVDARVQTVTETMNVIRMIKLFGWEPRVNDQLAGKREDELRYQRKYRLLELSNGMINFLIPCVTMLVTFSTFTLIMGRELSASVVFSSMAVFDLLRDQLHTVFGMLPAIIQGQLHDLRAGIKFLTTLNSAKVSLDRVNDFLNETELLDEFEEKLRDEDSPIPPINPLVDRTIIGINKAAFTWSSENDGTMTPGPNKRNFTLRVDDELTFKRGQINLIVGATGSGKTSLLMALLGEMHYIPSGPDSYVNLPREGGVAYASQESWVQNETIKENILFGAPFDEERYNKVILQCGLKRDLTLFDAGDATEVGEKGLTLSGGQKARITLARAVYSSAQVLLLDDVLAALDVHTAKWIVDKCFKGDLVKGRTVILVTHNVAMASPIADFVVSLGGDGRILSTGSLSKALSKDKKLSAEMKEEKKELQKADNEVDATEPDEPAKKSDGKLVVAEEVAEGHVGWPAFKLFISALGGDLFYLFWVTLLGGLTLNVLIATYQTWFLGYWARQYEIHAPSEVDSLYYLAGYTLMLILATVAYGLGTVVFVYGSLRASRSIHKALVASILGTTLRWLDVTPTSRVITRCTQDIAAIDGPMTMYFGFVLELTIAMFLKFCAIIYFSPKFMVPGFAVAALGGVCGQIYIKAQLSVKREMSNARAPVLGHFGAAMAGLTSIRAYGAQDTFRKESYIRIDKYTRAARTFYNLNRWICIRIESLGGLFAASLAAYLIYGGRVEASDTGFSLTMAVSFSSMILWWIRLLNEFEVAGNSLERIQQYLEIEQEPKSTPDGVPPAYWPASGTLAVERLSAKYSSDGPKVLHDISFEVNSGERVGIVGRTGSGKSSLTLSLLRCIFTEGKVYYDGIPTDSLNLDALRSKITIIPQIPELLSGTLRENLDPFDEHDDAVLNDALRAAGLFSLQSETDESRITLDSPISSGGGNLSVGQRQILALARAIVRRSKLLILDEATSAIDYETDSVIQSSLRRELDKDVTLLTVAHRLQTIMDADKIMVLDAGRIVEFGTPKELLMNEQGTLRSLVDESGDRDALYAMANKSAT</sequence>
<feature type="transmembrane region" description="Helical" evidence="10">
    <location>
        <begin position="117"/>
        <end position="135"/>
    </location>
</feature>
<evidence type="ECO:0000259" key="11">
    <source>
        <dbReference type="PROSITE" id="PS50893"/>
    </source>
</evidence>
<feature type="transmembrane region" description="Helical" evidence="10">
    <location>
        <begin position="1290"/>
        <end position="1310"/>
    </location>
</feature>
<dbReference type="FunFam" id="3.40.50.300:FF:000838">
    <property type="entry name" value="ABC multidrug transporter (Eurofung)"/>
    <property type="match status" value="1"/>
</dbReference>
<dbReference type="GO" id="GO:0016020">
    <property type="term" value="C:membrane"/>
    <property type="evidence" value="ECO:0007669"/>
    <property type="project" value="UniProtKB-SubCell"/>
</dbReference>
<keyword evidence="4" id="KW-0677">Repeat</keyword>
<dbReference type="PANTHER" id="PTHR24223:SF356">
    <property type="entry name" value="ATP-BINDING CASSETTE TRANSPORTER ABC4"/>
    <property type="match status" value="1"/>
</dbReference>
<dbReference type="SUPFAM" id="SSF52540">
    <property type="entry name" value="P-loop containing nucleoside triphosphate hydrolases"/>
    <property type="match status" value="2"/>
</dbReference>
<keyword evidence="8 10" id="KW-0472">Membrane</keyword>
<evidence type="ECO:0000256" key="8">
    <source>
        <dbReference type="ARBA" id="ARBA00023136"/>
    </source>
</evidence>
<feature type="compositionally biased region" description="Low complexity" evidence="9">
    <location>
        <begin position="428"/>
        <end position="467"/>
    </location>
</feature>
<feature type="transmembrane region" description="Helical" evidence="10">
    <location>
        <begin position="375"/>
        <end position="395"/>
    </location>
</feature>
<protein>
    <recommendedName>
        <fullName evidence="15">P-loop containing nucleoside triphosphate hydrolase protein</fullName>
    </recommendedName>
</protein>
<dbReference type="Pfam" id="PF00005">
    <property type="entry name" value="ABC_tran"/>
    <property type="match status" value="2"/>
</dbReference>
<feature type="region of interest" description="Disordered" evidence="9">
    <location>
        <begin position="1004"/>
        <end position="1030"/>
    </location>
</feature>
<dbReference type="CDD" id="cd18596">
    <property type="entry name" value="ABC_6TM_VMR1_D1_like"/>
    <property type="match status" value="1"/>
</dbReference>
<comment type="subcellular location">
    <subcellularLocation>
        <location evidence="1">Membrane</location>
        <topology evidence="1">Multi-pass membrane protein</topology>
    </subcellularLocation>
</comment>
<dbReference type="InterPro" id="IPR003593">
    <property type="entry name" value="AAA+_ATPase"/>
</dbReference>
<feature type="transmembrane region" description="Helical" evidence="10">
    <location>
        <begin position="1060"/>
        <end position="1084"/>
    </location>
</feature>
<feature type="transmembrane region" description="Helical" evidence="10">
    <location>
        <begin position="1104"/>
        <end position="1131"/>
    </location>
</feature>
<dbReference type="CDD" id="cd03250">
    <property type="entry name" value="ABCC_MRP_domain1"/>
    <property type="match status" value="1"/>
</dbReference>
<dbReference type="GO" id="GO:0016887">
    <property type="term" value="F:ATP hydrolysis activity"/>
    <property type="evidence" value="ECO:0007669"/>
    <property type="project" value="InterPro"/>
</dbReference>
<evidence type="ECO:0000259" key="12">
    <source>
        <dbReference type="PROSITE" id="PS50929"/>
    </source>
</evidence>
<feature type="transmembrane region" description="Helical" evidence="10">
    <location>
        <begin position="1322"/>
        <end position="1341"/>
    </location>
</feature>
<feature type="region of interest" description="Disordered" evidence="9">
    <location>
        <begin position="428"/>
        <end position="507"/>
    </location>
</feature>
<dbReference type="SUPFAM" id="SSF90123">
    <property type="entry name" value="ABC transporter transmembrane region"/>
    <property type="match status" value="2"/>
</dbReference>
<feature type="transmembrane region" description="Helical" evidence="10">
    <location>
        <begin position="182"/>
        <end position="200"/>
    </location>
</feature>
<accession>A0AAD5USX4</accession>
<dbReference type="InterPro" id="IPR017871">
    <property type="entry name" value="ABC_transporter-like_CS"/>
</dbReference>
<keyword evidence="7 10" id="KW-1133">Transmembrane helix</keyword>
<feature type="transmembrane region" description="Helical" evidence="10">
    <location>
        <begin position="1181"/>
        <end position="1202"/>
    </location>
</feature>
<keyword evidence="5" id="KW-0547">Nucleotide-binding</keyword>
<evidence type="ECO:0000256" key="4">
    <source>
        <dbReference type="ARBA" id="ARBA00022737"/>
    </source>
</evidence>
<feature type="domain" description="ABC transporter" evidence="11">
    <location>
        <begin position="772"/>
        <end position="1005"/>
    </location>
</feature>
<reference evidence="13" key="1">
    <citation type="submission" date="2022-07" db="EMBL/GenBank/DDBJ databases">
        <title>Genome Sequence of Physisporinus lineatus.</title>
        <authorList>
            <person name="Buettner E."/>
        </authorList>
    </citation>
    <scope>NUCLEOTIDE SEQUENCE</scope>
    <source>
        <strain evidence="13">VT162</strain>
    </source>
</reference>